<evidence type="ECO:0000259" key="5">
    <source>
        <dbReference type="Pfam" id="PF07635"/>
    </source>
</evidence>
<name>A0A286RI31_9BACT</name>
<dbReference type="InterPro" id="IPR001680">
    <property type="entry name" value="WD40_rpt"/>
</dbReference>
<keyword evidence="2" id="KW-0677">Repeat</keyword>
<dbReference type="Gene3D" id="2.130.10.10">
    <property type="entry name" value="YVTN repeat-like/Quinoprotein amine dehydrogenase"/>
    <property type="match status" value="2"/>
</dbReference>
<evidence type="ECO:0000256" key="4">
    <source>
        <dbReference type="SAM" id="MobiDB-lite"/>
    </source>
</evidence>
<dbReference type="KEGG" id="ttf:THTE_3021"/>
<keyword evidence="1 3" id="KW-0853">WD repeat</keyword>
<dbReference type="CDD" id="cd00200">
    <property type="entry name" value="WD40"/>
    <property type="match status" value="1"/>
</dbReference>
<dbReference type="InterPro" id="IPR015943">
    <property type="entry name" value="WD40/YVTN_repeat-like_dom_sf"/>
</dbReference>
<dbReference type="InterPro" id="IPR019775">
    <property type="entry name" value="WD40_repeat_CS"/>
</dbReference>
<feature type="domain" description="Cytochrome C Planctomycete-type" evidence="5">
    <location>
        <begin position="47"/>
        <end position="103"/>
    </location>
</feature>
<evidence type="ECO:0000256" key="3">
    <source>
        <dbReference type="PROSITE-ProRule" id="PRU00221"/>
    </source>
</evidence>
<dbReference type="EMBL" id="CP018477">
    <property type="protein sequence ID" value="ASV75623.1"/>
    <property type="molecule type" value="Genomic_DNA"/>
</dbReference>
<dbReference type="SUPFAM" id="SSF50998">
    <property type="entry name" value="Quinoprotein alcohol dehydrogenase-like"/>
    <property type="match status" value="1"/>
</dbReference>
<dbReference type="PROSITE" id="PS50294">
    <property type="entry name" value="WD_REPEATS_REGION"/>
    <property type="match status" value="2"/>
</dbReference>
<feature type="repeat" description="WD" evidence="3">
    <location>
        <begin position="295"/>
        <end position="336"/>
    </location>
</feature>
<feature type="repeat" description="WD" evidence="3">
    <location>
        <begin position="379"/>
        <end position="412"/>
    </location>
</feature>
<evidence type="ECO:0000313" key="7">
    <source>
        <dbReference type="Proteomes" id="UP000215086"/>
    </source>
</evidence>
<dbReference type="Proteomes" id="UP000215086">
    <property type="component" value="Chromosome"/>
</dbReference>
<sequence>MRRCFSRGWFVVVALACFGWLRMGFAVAEEAKITYVDHVRPIFREHCFACHNQNKATNDLALDSYERLMEGGASGAVIEPGDPDNSYLWMLVSHKEQPYMPPNQDPLPAEKLQIIQKWIQGGALKDSGSSAAAAKPKVDLSMTQVTPAQQGTPIMPENLPQEPILVTRRPAPAYALATAPWSPLAVVAGQKQLVFYHTESGQRLGIVPFPPGVAYDLKFSRSGAVLAAGGGIGAKVGNVVLYDVKTGKELTTIGDELDVVLACDVSPDLKFVLLGGPQKIARVFNVEDGSQLVEIKKHTDWIYAAAISPDGVLMATADRAGGLWVWEAGADREFATLDGHKAAVTALAWRPDSNVLASASEDGTIKLWDMNNGQQIRSINAHSGGATTVAFMNDGRLVSGGRDKTVKIWDISGRNLKTLPAFPDLILRVAATYDNKRVVAADLSGEVRLIDIESGNVVANLPANPAPASASPPATAQATASTK</sequence>
<dbReference type="SMART" id="SM00320">
    <property type="entry name" value="WD40"/>
    <property type="match status" value="6"/>
</dbReference>
<feature type="region of interest" description="Disordered" evidence="4">
    <location>
        <begin position="463"/>
        <end position="483"/>
    </location>
</feature>
<dbReference type="InterPro" id="IPR011047">
    <property type="entry name" value="Quinoprotein_ADH-like_sf"/>
</dbReference>
<proteinExistence type="predicted"/>
<dbReference type="Pfam" id="PF00400">
    <property type="entry name" value="WD40"/>
    <property type="match status" value="3"/>
</dbReference>
<dbReference type="InterPro" id="IPR020472">
    <property type="entry name" value="WD40_PAC1"/>
</dbReference>
<reference evidence="6 7" key="1">
    <citation type="journal article" name="Front. Microbiol.">
        <title>Sugar Metabolism of the First Thermophilic Planctomycete Thermogutta terrifontis: Comparative Genomic and Transcriptomic Approaches.</title>
        <authorList>
            <person name="Elcheninov A.G."/>
            <person name="Menzel P."/>
            <person name="Gudbergsdottir S.R."/>
            <person name="Slesarev A.I."/>
            <person name="Kadnikov V.V."/>
            <person name="Krogh A."/>
            <person name="Bonch-Osmolovskaya E.A."/>
            <person name="Peng X."/>
            <person name="Kublanov I.V."/>
        </authorList>
    </citation>
    <scope>NUCLEOTIDE SEQUENCE [LARGE SCALE GENOMIC DNA]</scope>
    <source>
        <strain evidence="6 7">R1</strain>
    </source>
</reference>
<dbReference type="SUPFAM" id="SSF46626">
    <property type="entry name" value="Cytochrome c"/>
    <property type="match status" value="1"/>
</dbReference>
<feature type="repeat" description="WD" evidence="3">
    <location>
        <begin position="337"/>
        <end position="378"/>
    </location>
</feature>
<organism evidence="6 7">
    <name type="scientific">Thermogutta terrifontis</name>
    <dbReference type="NCBI Taxonomy" id="1331910"/>
    <lineage>
        <taxon>Bacteria</taxon>
        <taxon>Pseudomonadati</taxon>
        <taxon>Planctomycetota</taxon>
        <taxon>Planctomycetia</taxon>
        <taxon>Pirellulales</taxon>
        <taxon>Thermoguttaceae</taxon>
        <taxon>Thermogutta</taxon>
    </lineage>
</organism>
<dbReference type="PROSITE" id="PS00678">
    <property type="entry name" value="WD_REPEATS_1"/>
    <property type="match status" value="2"/>
</dbReference>
<evidence type="ECO:0000313" key="6">
    <source>
        <dbReference type="EMBL" id="ASV75623.1"/>
    </source>
</evidence>
<accession>A0A286RI31</accession>
<gene>
    <name evidence="6" type="ORF">THTE_3021</name>
</gene>
<dbReference type="InterPro" id="IPR036909">
    <property type="entry name" value="Cyt_c-like_dom_sf"/>
</dbReference>
<dbReference type="Pfam" id="PF07635">
    <property type="entry name" value="PSCyt1"/>
    <property type="match status" value="1"/>
</dbReference>
<dbReference type="GO" id="GO:0020037">
    <property type="term" value="F:heme binding"/>
    <property type="evidence" value="ECO:0007669"/>
    <property type="project" value="InterPro"/>
</dbReference>
<dbReference type="PRINTS" id="PR00320">
    <property type="entry name" value="GPROTEINBRPT"/>
</dbReference>
<dbReference type="GO" id="GO:0009055">
    <property type="term" value="F:electron transfer activity"/>
    <property type="evidence" value="ECO:0007669"/>
    <property type="project" value="InterPro"/>
</dbReference>
<protein>
    <submittedName>
        <fullName evidence="6">High-affnity carbon uptake protein Hat/HatR</fullName>
    </submittedName>
</protein>
<dbReference type="PANTHER" id="PTHR19848">
    <property type="entry name" value="WD40 REPEAT PROTEIN"/>
    <property type="match status" value="1"/>
</dbReference>
<dbReference type="AlphaFoldDB" id="A0A286RI31"/>
<evidence type="ECO:0000256" key="2">
    <source>
        <dbReference type="ARBA" id="ARBA00022737"/>
    </source>
</evidence>
<dbReference type="PANTHER" id="PTHR19848:SF8">
    <property type="entry name" value="F-BOX AND WD REPEAT DOMAIN CONTAINING 7"/>
    <property type="match status" value="1"/>
</dbReference>
<dbReference type="RefSeq" id="WP_168175848.1">
    <property type="nucleotide sequence ID" value="NZ_CP018477.1"/>
</dbReference>
<dbReference type="PROSITE" id="PS50082">
    <property type="entry name" value="WD_REPEATS_2"/>
    <property type="match status" value="3"/>
</dbReference>
<evidence type="ECO:0000256" key="1">
    <source>
        <dbReference type="ARBA" id="ARBA00022574"/>
    </source>
</evidence>
<keyword evidence="7" id="KW-1185">Reference proteome</keyword>
<dbReference type="InterPro" id="IPR011429">
    <property type="entry name" value="Cyt_c_Planctomycete-type"/>
</dbReference>